<accession>A0A532V8X7</accession>
<evidence type="ECO:0000313" key="5">
    <source>
        <dbReference type="Proteomes" id="UP000317778"/>
    </source>
</evidence>
<sequence>MTDEQKKELFSNLIHKVSQATRPVTQPDSSLSSSEAQSGDDADARLQAVCDLLKEEVPHYDWVGFYLVDPNKERELVLGPFAGEPTEHVRIPFGYGICGQAAERKKTFMVPDVAREQNYLSCSPHVKSEIVLPVLRQGEVMGELDIDSNTLNAFSEEDRAFLLKVCYAATRLLQRSQEARKTQYPYPFGAFS</sequence>
<dbReference type="PANTHER" id="PTHR21021">
    <property type="entry name" value="GAF/PUTATIVE CYTOSKELETAL PROTEIN"/>
    <property type="match status" value="1"/>
</dbReference>
<feature type="domain" description="GAF" evidence="3">
    <location>
        <begin position="41"/>
        <end position="183"/>
    </location>
</feature>
<comment type="similarity">
    <text evidence="1">Belongs to the free Met sulfoxide reductase family.</text>
</comment>
<dbReference type="Gene3D" id="3.30.450.40">
    <property type="match status" value="1"/>
</dbReference>
<dbReference type="InterPro" id="IPR029016">
    <property type="entry name" value="GAF-like_dom_sf"/>
</dbReference>
<dbReference type="GO" id="GO:0005829">
    <property type="term" value="C:cytosol"/>
    <property type="evidence" value="ECO:0007669"/>
    <property type="project" value="TreeGrafter"/>
</dbReference>
<dbReference type="EMBL" id="NJBO01000003">
    <property type="protein sequence ID" value="TKJ43670.1"/>
    <property type="molecule type" value="Genomic_DNA"/>
</dbReference>
<dbReference type="InterPro" id="IPR051330">
    <property type="entry name" value="Phosphatase_reg/MetRdx"/>
</dbReference>
<dbReference type="SUPFAM" id="SSF55781">
    <property type="entry name" value="GAF domain-like"/>
    <property type="match status" value="1"/>
</dbReference>
<comment type="caution">
    <text evidence="4">The sequence shown here is derived from an EMBL/GenBank/DDBJ whole genome shotgun (WGS) entry which is preliminary data.</text>
</comment>
<dbReference type="PANTHER" id="PTHR21021:SF15">
    <property type="entry name" value="FREE METHIONINE-R-SULFOXIDE REDUCTASE"/>
    <property type="match status" value="1"/>
</dbReference>
<dbReference type="SMART" id="SM00065">
    <property type="entry name" value="GAF"/>
    <property type="match status" value="1"/>
</dbReference>
<dbReference type="InterPro" id="IPR003018">
    <property type="entry name" value="GAF"/>
</dbReference>
<feature type="compositionally biased region" description="Polar residues" evidence="2">
    <location>
        <begin position="18"/>
        <end position="37"/>
    </location>
</feature>
<feature type="region of interest" description="Disordered" evidence="2">
    <location>
        <begin position="18"/>
        <end position="40"/>
    </location>
</feature>
<dbReference type="Pfam" id="PF13185">
    <property type="entry name" value="GAF_2"/>
    <property type="match status" value="1"/>
</dbReference>
<evidence type="ECO:0000256" key="1">
    <source>
        <dbReference type="ARBA" id="ARBA00038454"/>
    </source>
</evidence>
<evidence type="ECO:0000313" key="4">
    <source>
        <dbReference type="EMBL" id="TKJ43670.1"/>
    </source>
</evidence>
<dbReference type="Proteomes" id="UP000317778">
    <property type="component" value="Unassembled WGS sequence"/>
</dbReference>
<protein>
    <recommendedName>
        <fullName evidence="3">GAF domain-containing protein</fullName>
    </recommendedName>
</protein>
<gene>
    <name evidence="4" type="ORF">CEE36_03010</name>
</gene>
<proteinExistence type="inferred from homology"/>
<dbReference type="GO" id="GO:0033745">
    <property type="term" value="F:L-methionine-(R)-S-oxide reductase activity"/>
    <property type="evidence" value="ECO:0007669"/>
    <property type="project" value="TreeGrafter"/>
</dbReference>
<dbReference type="AlphaFoldDB" id="A0A532V8X7"/>
<evidence type="ECO:0000256" key="2">
    <source>
        <dbReference type="SAM" id="MobiDB-lite"/>
    </source>
</evidence>
<evidence type="ECO:0000259" key="3">
    <source>
        <dbReference type="SMART" id="SM00065"/>
    </source>
</evidence>
<reference evidence="4 5" key="1">
    <citation type="submission" date="2017-06" db="EMBL/GenBank/DDBJ databases">
        <title>Novel microbial phyla capable of carbon fixation and sulfur reduction in deep-sea sediments.</title>
        <authorList>
            <person name="Huang J."/>
            <person name="Baker B."/>
            <person name="Wang Y."/>
        </authorList>
    </citation>
    <scope>NUCLEOTIDE SEQUENCE [LARGE SCALE GENOMIC DNA]</scope>
    <source>
        <strain evidence="4">B3_TA06</strain>
    </source>
</reference>
<name>A0A532V8X7_UNCT6</name>
<organism evidence="4 5">
    <name type="scientific">candidate division TA06 bacterium B3_TA06</name>
    <dbReference type="NCBI Taxonomy" id="2012487"/>
    <lineage>
        <taxon>Bacteria</taxon>
        <taxon>Bacteria division TA06</taxon>
    </lineage>
</organism>